<dbReference type="Proteomes" id="UP000255467">
    <property type="component" value="Unassembled WGS sequence"/>
</dbReference>
<evidence type="ECO:0000313" key="4">
    <source>
        <dbReference type="Proteomes" id="UP000255467"/>
    </source>
</evidence>
<dbReference type="GO" id="GO:0016757">
    <property type="term" value="F:glycosyltransferase activity"/>
    <property type="evidence" value="ECO:0007669"/>
    <property type="project" value="InterPro"/>
</dbReference>
<evidence type="ECO:0000259" key="2">
    <source>
        <dbReference type="Pfam" id="PF00534"/>
    </source>
</evidence>
<dbReference type="SUPFAM" id="SSF53756">
    <property type="entry name" value="UDP-Glycosyltransferase/glycogen phosphorylase"/>
    <property type="match status" value="1"/>
</dbReference>
<gene>
    <name evidence="3" type="ORF">NCTC1934_06432</name>
</gene>
<keyword evidence="1 3" id="KW-0808">Transferase</keyword>
<dbReference type="InterPro" id="IPR001296">
    <property type="entry name" value="Glyco_trans_1"/>
</dbReference>
<protein>
    <submittedName>
        <fullName evidence="3">Glycosyl transferases group 1</fullName>
    </submittedName>
</protein>
<accession>A0A379JKH6</accession>
<reference evidence="3 4" key="1">
    <citation type="submission" date="2018-06" db="EMBL/GenBank/DDBJ databases">
        <authorList>
            <consortium name="Pathogen Informatics"/>
            <person name="Doyle S."/>
        </authorList>
    </citation>
    <scope>NUCLEOTIDE SEQUENCE [LARGE SCALE GENOMIC DNA]</scope>
    <source>
        <strain evidence="3 4">NCTC1934</strain>
    </source>
</reference>
<evidence type="ECO:0000313" key="3">
    <source>
        <dbReference type="EMBL" id="SUD49082.1"/>
    </source>
</evidence>
<feature type="domain" description="Glycosyl transferase family 1" evidence="2">
    <location>
        <begin position="189"/>
        <end position="285"/>
    </location>
</feature>
<keyword evidence="4" id="KW-1185">Reference proteome</keyword>
<dbReference type="Gene3D" id="3.40.50.2000">
    <property type="entry name" value="Glycogen Phosphorylase B"/>
    <property type="match status" value="1"/>
</dbReference>
<sequence>MRDASTEPQALTVLLWNAHEPWTRAFVQGGHRYRVINSPTDDLGDVEPDIVVLQRPREIELAEELLGRRPGRDLPALYVEHETPRAHAALSRHPLADRTDVPLVHVTDFNRLMWDNGRCPTHVVPYGVIDPGYRYVGTLPRAAAIVNDPVRRWRIAGADLLAGLGDAAPIDVFGTGTERLHHLLGRAEDTVTGRGDLEQSELHDELALRRVFAHTPRWTSLGMSVIEAMYLGMPIVAVGTTEASAGVPAEAGVVSTDPDILAEAVRQFVHEPLFAELTGKAARHWAQANFALSDFLRRWDRLLREQTS</sequence>
<dbReference type="AlphaFoldDB" id="A0A379JKH6"/>
<dbReference type="RefSeq" id="WP_172544867.1">
    <property type="nucleotide sequence ID" value="NZ_UGRY01000006.1"/>
</dbReference>
<dbReference type="Pfam" id="PF00534">
    <property type="entry name" value="Glycos_transf_1"/>
    <property type="match status" value="1"/>
</dbReference>
<dbReference type="STRING" id="1406858.GCA_000710895_01022"/>
<dbReference type="EMBL" id="UGRY01000006">
    <property type="protein sequence ID" value="SUD49082.1"/>
    <property type="molecule type" value="Genomic_DNA"/>
</dbReference>
<organism evidence="3 4">
    <name type="scientific">Nocardia otitidiscaviarum</name>
    <dbReference type="NCBI Taxonomy" id="1823"/>
    <lineage>
        <taxon>Bacteria</taxon>
        <taxon>Bacillati</taxon>
        <taxon>Actinomycetota</taxon>
        <taxon>Actinomycetes</taxon>
        <taxon>Mycobacteriales</taxon>
        <taxon>Nocardiaceae</taxon>
        <taxon>Nocardia</taxon>
    </lineage>
</organism>
<evidence type="ECO:0000256" key="1">
    <source>
        <dbReference type="ARBA" id="ARBA00022679"/>
    </source>
</evidence>
<name>A0A379JKH6_9NOCA</name>
<proteinExistence type="predicted"/>